<dbReference type="InterPro" id="IPR009010">
    <property type="entry name" value="Asp_de-COase-like_dom_sf"/>
</dbReference>
<name>A0A1G8LM27_9FIRM</name>
<dbReference type="PANTHER" id="PTHR43742:SF6">
    <property type="entry name" value="OXIDOREDUCTASE YYAE-RELATED"/>
    <property type="match status" value="1"/>
</dbReference>
<dbReference type="GO" id="GO:0051536">
    <property type="term" value="F:iron-sulfur cluster binding"/>
    <property type="evidence" value="ECO:0007669"/>
    <property type="project" value="UniProtKB-KW"/>
</dbReference>
<dbReference type="GO" id="GO:0043546">
    <property type="term" value="F:molybdopterin cofactor binding"/>
    <property type="evidence" value="ECO:0007669"/>
    <property type="project" value="InterPro"/>
</dbReference>
<keyword evidence="5" id="KW-0560">Oxidoreductase</keyword>
<evidence type="ECO:0000256" key="1">
    <source>
        <dbReference type="ARBA" id="ARBA00001942"/>
    </source>
</evidence>
<dbReference type="PANTHER" id="PTHR43742">
    <property type="entry name" value="TRIMETHYLAMINE-N-OXIDE REDUCTASE"/>
    <property type="match status" value="1"/>
</dbReference>
<comment type="cofactor">
    <cofactor evidence="1">
        <name>Mo-bis(molybdopterin guanine dinucleotide)</name>
        <dbReference type="ChEBI" id="CHEBI:60539"/>
    </cofactor>
</comment>
<dbReference type="GO" id="GO:0016491">
    <property type="term" value="F:oxidoreductase activity"/>
    <property type="evidence" value="ECO:0007669"/>
    <property type="project" value="UniProtKB-KW"/>
</dbReference>
<reference evidence="10" key="1">
    <citation type="submission" date="2016-10" db="EMBL/GenBank/DDBJ databases">
        <authorList>
            <person name="Varghese N."/>
            <person name="Submissions S."/>
        </authorList>
    </citation>
    <scope>NUCLEOTIDE SEQUENCE [LARGE SCALE GENOMIC DNA]</scope>
    <source>
        <strain evidence="10">DSM 8344</strain>
    </source>
</reference>
<dbReference type="CDD" id="cd02766">
    <property type="entry name" value="MopB_3"/>
    <property type="match status" value="1"/>
</dbReference>
<organism evidence="9 10">
    <name type="scientific">Desulfosporosinus hippei DSM 8344</name>
    <dbReference type="NCBI Taxonomy" id="1121419"/>
    <lineage>
        <taxon>Bacteria</taxon>
        <taxon>Bacillati</taxon>
        <taxon>Bacillota</taxon>
        <taxon>Clostridia</taxon>
        <taxon>Eubacteriales</taxon>
        <taxon>Desulfitobacteriaceae</taxon>
        <taxon>Desulfosporosinus</taxon>
    </lineage>
</organism>
<dbReference type="Gene3D" id="3.40.228.10">
    <property type="entry name" value="Dimethylsulfoxide Reductase, domain 2"/>
    <property type="match status" value="1"/>
</dbReference>
<keyword evidence="4" id="KW-0479">Metal-binding</keyword>
<dbReference type="OrthoDB" id="219031at2"/>
<dbReference type="InterPro" id="IPR006655">
    <property type="entry name" value="Mopterin_OxRdtase_prok_CS"/>
</dbReference>
<gene>
    <name evidence="9" type="ORF">SAMN05443529_1516</name>
</gene>
<protein>
    <submittedName>
        <fullName evidence="9">Anaerobic selenocysteine-containing dehydrogenase</fullName>
    </submittedName>
</protein>
<feature type="domain" description="4Fe-4S Mo/W bis-MGD-type" evidence="8">
    <location>
        <begin position="3"/>
        <end position="60"/>
    </location>
</feature>
<dbReference type="RefSeq" id="WP_092335828.1">
    <property type="nucleotide sequence ID" value="NZ_FNCP01000051.1"/>
</dbReference>
<dbReference type="PROSITE" id="PS00490">
    <property type="entry name" value="MOLYBDOPTERIN_PROK_2"/>
    <property type="match status" value="1"/>
</dbReference>
<dbReference type="PROSITE" id="PS51669">
    <property type="entry name" value="4FE4S_MOW_BIS_MGD"/>
    <property type="match status" value="1"/>
</dbReference>
<dbReference type="EMBL" id="FNCP01000051">
    <property type="protein sequence ID" value="SDI56693.1"/>
    <property type="molecule type" value="Genomic_DNA"/>
</dbReference>
<dbReference type="Gene3D" id="2.40.40.20">
    <property type="match status" value="1"/>
</dbReference>
<keyword evidence="7" id="KW-0411">Iron-sulfur</keyword>
<dbReference type="Pfam" id="PF01568">
    <property type="entry name" value="Molydop_binding"/>
    <property type="match status" value="1"/>
</dbReference>
<evidence type="ECO:0000256" key="2">
    <source>
        <dbReference type="ARBA" id="ARBA00010312"/>
    </source>
</evidence>
<comment type="similarity">
    <text evidence="2">Belongs to the prokaryotic molybdopterin-containing oxidoreductase family.</text>
</comment>
<keyword evidence="3" id="KW-0500">Molybdenum</keyword>
<accession>A0A1G8LM27</accession>
<dbReference type="GO" id="GO:0046872">
    <property type="term" value="F:metal ion binding"/>
    <property type="evidence" value="ECO:0007669"/>
    <property type="project" value="UniProtKB-KW"/>
</dbReference>
<evidence type="ECO:0000256" key="5">
    <source>
        <dbReference type="ARBA" id="ARBA00023002"/>
    </source>
</evidence>
<evidence type="ECO:0000256" key="4">
    <source>
        <dbReference type="ARBA" id="ARBA00022723"/>
    </source>
</evidence>
<evidence type="ECO:0000313" key="9">
    <source>
        <dbReference type="EMBL" id="SDI56693.1"/>
    </source>
</evidence>
<dbReference type="Gene3D" id="3.40.50.740">
    <property type="match status" value="1"/>
</dbReference>
<dbReference type="InterPro" id="IPR006656">
    <property type="entry name" value="Mopterin_OxRdtase"/>
</dbReference>
<dbReference type="InterPro" id="IPR006963">
    <property type="entry name" value="Mopterin_OxRdtase_4Fe-4S_dom"/>
</dbReference>
<keyword evidence="10" id="KW-1185">Reference proteome</keyword>
<dbReference type="InterPro" id="IPR006657">
    <property type="entry name" value="MoPterin_dinucl-bd_dom"/>
</dbReference>
<dbReference type="Gene3D" id="2.20.25.90">
    <property type="entry name" value="ADC-like domains"/>
    <property type="match status" value="1"/>
</dbReference>
<dbReference type="AlphaFoldDB" id="A0A1G8LM27"/>
<dbReference type="Pfam" id="PF00384">
    <property type="entry name" value="Molybdopterin"/>
    <property type="match status" value="1"/>
</dbReference>
<dbReference type="SUPFAM" id="SSF53706">
    <property type="entry name" value="Formate dehydrogenase/DMSO reductase, domains 1-3"/>
    <property type="match status" value="1"/>
</dbReference>
<keyword evidence="6" id="KW-0408">Iron</keyword>
<evidence type="ECO:0000259" key="8">
    <source>
        <dbReference type="PROSITE" id="PS51669"/>
    </source>
</evidence>
<dbReference type="Gene3D" id="3.30.2070.10">
    <property type="entry name" value="Formate dehydrogenase/DMSO reductase"/>
    <property type="match status" value="1"/>
</dbReference>
<sequence>MNTEMKRSVCPFDCPDACGLLVEVIDGKAVKVKGDPEHPFTKGTLCPKMNHYERTVHSPQRLKQPLLRIGEKGAGNFKPISWAEGIQYIVDRWKGIISNYGAEAILPYSYAGTMGVVQRNCGEAFFHKLGASRLARTICSSAKGYGWSSVMGNTLAPHPDEVKKSDFILLWGTNALATNIHLLQNVKEAKKRGAAVWLIDTYENPTAKIVDKVVLVKPGRDGALALGIMHILVREGWIDLSFVTKHVQGFEQLQSEILPDYTPDKVSQITGIDVKLLEELALHYAKAKGPFIALGSGLCRYGNGAMTVRAITCLPALVGAWEKPGGGLLASISTGPAFVTSKVTHEDFLSEQPRIVNMNQLGQALTELSEPPIMSMYVFHSNPAVVAPDQTKIIKGLSREDLFTVVHERFMTDTARYADIILPATSSLEHSDIYRAYGHYGIQRATGIIPPVGEAKSNWEVFQLLAQAMGYKESFFAQSADDLINQLLDPPTPWLEGVDMANLQAGRPVELSLPQDYKTTYLTPSGKIEIYSPVETEPLPRYFDPYEDDAPFYLMSAPSLYSLNSSFNERPDLLQKKEEAYLQMNPKDAEDKKLQDGQKVIAFNDRGEVVFILKLAPTVPQGVLVTEGLFSKEKMQGTYSVNALTSQRLTDRAEGSTLYDVKVDVGLYQ</sequence>
<dbReference type="STRING" id="1121419.SAMN05443529_1516"/>
<evidence type="ECO:0000256" key="3">
    <source>
        <dbReference type="ARBA" id="ARBA00022505"/>
    </source>
</evidence>
<evidence type="ECO:0000256" key="7">
    <source>
        <dbReference type="ARBA" id="ARBA00023014"/>
    </source>
</evidence>
<dbReference type="SMART" id="SM00926">
    <property type="entry name" value="Molybdop_Fe4S4"/>
    <property type="match status" value="1"/>
</dbReference>
<dbReference type="SUPFAM" id="SSF50692">
    <property type="entry name" value="ADC-like"/>
    <property type="match status" value="1"/>
</dbReference>
<evidence type="ECO:0000256" key="6">
    <source>
        <dbReference type="ARBA" id="ARBA00023004"/>
    </source>
</evidence>
<proteinExistence type="inferred from homology"/>
<dbReference type="Proteomes" id="UP000198656">
    <property type="component" value="Unassembled WGS sequence"/>
</dbReference>
<dbReference type="Pfam" id="PF04879">
    <property type="entry name" value="Molybdop_Fe4S4"/>
    <property type="match status" value="1"/>
</dbReference>
<evidence type="ECO:0000313" key="10">
    <source>
        <dbReference type="Proteomes" id="UP000198656"/>
    </source>
</evidence>
<dbReference type="InterPro" id="IPR050612">
    <property type="entry name" value="Prok_Mopterin_Oxidored"/>
</dbReference>